<dbReference type="SUPFAM" id="SSF48452">
    <property type="entry name" value="TPR-like"/>
    <property type="match status" value="1"/>
</dbReference>
<sequence>MNNNLKEYSIYIKLSIFSLIIFLVTLSIYSNTLVNEFTEDEVKLIKENRDVYRLPSDNRSSVEAIVDLFSGRSANSQSQNIEEIVSGKSKYKTPMTTLSWIVDRLFSQLTGAPDDDAELYHLSNVLLHATLGVQVFLFTIHLTTSLKSSSTPSMSHSFGNDLACFIGSLLFVLHPVNGEIVASIGSGRSVLLSCNFVMLSLLTYRYSLIGSLVCFLLGSLAGGIAYALMLLLPLYHYILRGNLRSFIVVAMLLISVIQYILASAYFSPFSYYINTDAVANGEVDEVYGELRYVDNHVGFESNRLTRLLTIDYSHAHYLWLLLVPKTLSVDWSYNCLPTVQSLTDKLNIQTLLTYSVIFLPLLFTNVKKQSVVILFYILFGVINMIPKLNLFFYTDSLVSENNLYLPSIAFCILLGRLLTSPFLLIDYKEEQQQQRQQKEKEKEIIDNNNNKDKEVNNKVKEDSDDNENESIVRRRKKLQKEMDENDSNSNNRLQKNKKNKKVSLTTTSTTKNRLSIINKLLIAISLTATISITILYSLTTYQRNFIWRDKVNILFDSLNSCSSVKLNDEIAGLYIKAEDWNNAKLYCENALDILPSYCLSNYKYGMILLHTNGDYIEASKYFAKSIGRGCRETQQMTWMTVDELYQNLMSNAPESFTDLRVQFAELVESIDPELAAKHLYDAAMIEFETNENLPKSQTYMEHSLDIVLDNHKQIPLAQWCKVFEYIGSTFEPAKQSKLEKQLNKALSLCTKTTTTTTTTKTTSSKKRKQQQQI</sequence>
<evidence type="ECO:0000256" key="1">
    <source>
        <dbReference type="ARBA" id="ARBA00022737"/>
    </source>
</evidence>
<dbReference type="GO" id="GO:0005783">
    <property type="term" value="C:endoplasmic reticulum"/>
    <property type="evidence" value="ECO:0007669"/>
    <property type="project" value="TreeGrafter"/>
</dbReference>
<comment type="caution">
    <text evidence="7">The sequence shown here is derived from an EMBL/GenBank/DDBJ whole genome shotgun (WGS) entry which is preliminary data.</text>
</comment>
<evidence type="ECO:0000256" key="2">
    <source>
        <dbReference type="ARBA" id="ARBA00022803"/>
    </source>
</evidence>
<protein>
    <recommendedName>
        <fullName evidence="6">DUF1736 domain-containing protein</fullName>
    </recommendedName>
</protein>
<dbReference type="EMBL" id="ADBJ01000037">
    <property type="protein sequence ID" value="EFA78869.1"/>
    <property type="molecule type" value="Genomic_DNA"/>
</dbReference>
<evidence type="ECO:0000259" key="6">
    <source>
        <dbReference type="Pfam" id="PF08409"/>
    </source>
</evidence>
<feature type="transmembrane region" description="Helical" evidence="5">
    <location>
        <begin position="404"/>
        <end position="425"/>
    </location>
</feature>
<keyword evidence="5" id="KW-0812">Transmembrane</keyword>
<dbReference type="STRING" id="670386.D3BHW9"/>
<dbReference type="PANTHER" id="PTHR44227">
    <property type="match status" value="1"/>
</dbReference>
<reference evidence="7 8" key="1">
    <citation type="journal article" date="2011" name="Genome Res.">
        <title>Phylogeny-wide analysis of social amoeba genomes highlights ancient origins for complex intercellular communication.</title>
        <authorList>
            <person name="Heidel A.J."/>
            <person name="Lawal H.M."/>
            <person name="Felder M."/>
            <person name="Schilde C."/>
            <person name="Helps N.R."/>
            <person name="Tunggal B."/>
            <person name="Rivero F."/>
            <person name="John U."/>
            <person name="Schleicher M."/>
            <person name="Eichinger L."/>
            <person name="Platzer M."/>
            <person name="Noegel A.A."/>
            <person name="Schaap P."/>
            <person name="Gloeckner G."/>
        </authorList>
    </citation>
    <scope>NUCLEOTIDE SEQUENCE [LARGE SCALE GENOMIC DNA]</scope>
    <source>
        <strain evidence="8">ATCC 26659 / Pp 5 / PN500</strain>
    </source>
</reference>
<dbReference type="Proteomes" id="UP000001396">
    <property type="component" value="Unassembled WGS sequence"/>
</dbReference>
<feature type="transmembrane region" description="Helical" evidence="5">
    <location>
        <begin position="208"/>
        <end position="234"/>
    </location>
</feature>
<dbReference type="InterPro" id="IPR052346">
    <property type="entry name" value="O-mannosyl-transferase_TMTC"/>
</dbReference>
<feature type="transmembrane region" description="Helical" evidence="5">
    <location>
        <begin position="12"/>
        <end position="30"/>
    </location>
</feature>
<accession>D3BHW9</accession>
<feature type="transmembrane region" description="Helical" evidence="5">
    <location>
        <begin position="371"/>
        <end position="392"/>
    </location>
</feature>
<evidence type="ECO:0000256" key="4">
    <source>
        <dbReference type="SAM" id="MobiDB-lite"/>
    </source>
</evidence>
<dbReference type="AlphaFoldDB" id="D3BHW9"/>
<keyword evidence="2" id="KW-0802">TPR repeat</keyword>
<dbReference type="FunCoup" id="D3BHW9">
    <property type="interactions" value="50"/>
</dbReference>
<evidence type="ECO:0000256" key="3">
    <source>
        <dbReference type="ARBA" id="ARBA00023136"/>
    </source>
</evidence>
<dbReference type="PANTHER" id="PTHR44227:SF3">
    <property type="entry name" value="PROTEIN O-MANNOSYL-TRANSFERASE TMTC4"/>
    <property type="match status" value="1"/>
</dbReference>
<dbReference type="GO" id="GO:0035269">
    <property type="term" value="P:protein O-linked glycosylation via mannose"/>
    <property type="evidence" value="ECO:0007669"/>
    <property type="project" value="TreeGrafter"/>
</dbReference>
<keyword evidence="5" id="KW-1133">Transmembrane helix</keyword>
<feature type="transmembrane region" description="Helical" evidence="5">
    <location>
        <begin position="520"/>
        <end position="538"/>
    </location>
</feature>
<keyword evidence="3 5" id="KW-0472">Membrane</keyword>
<feature type="transmembrane region" description="Helical" evidence="5">
    <location>
        <begin position="246"/>
        <end position="266"/>
    </location>
</feature>
<dbReference type="OMA" id="QYCHIHT"/>
<organism evidence="7 8">
    <name type="scientific">Heterostelium pallidum (strain ATCC 26659 / Pp 5 / PN500)</name>
    <name type="common">Cellular slime mold</name>
    <name type="synonym">Polysphondylium pallidum</name>
    <dbReference type="NCBI Taxonomy" id="670386"/>
    <lineage>
        <taxon>Eukaryota</taxon>
        <taxon>Amoebozoa</taxon>
        <taxon>Evosea</taxon>
        <taxon>Eumycetozoa</taxon>
        <taxon>Dictyostelia</taxon>
        <taxon>Acytosteliales</taxon>
        <taxon>Acytosteliaceae</taxon>
        <taxon>Heterostelium</taxon>
    </lineage>
</organism>
<dbReference type="InterPro" id="IPR011990">
    <property type="entry name" value="TPR-like_helical_dom_sf"/>
</dbReference>
<dbReference type="InParanoid" id="D3BHW9"/>
<dbReference type="RefSeq" id="XP_020430993.1">
    <property type="nucleotide sequence ID" value="XM_020579154.1"/>
</dbReference>
<feature type="compositionally biased region" description="Basic and acidic residues" evidence="4">
    <location>
        <begin position="435"/>
        <end position="461"/>
    </location>
</feature>
<dbReference type="GO" id="GO:0030968">
    <property type="term" value="P:endoplasmic reticulum unfolded protein response"/>
    <property type="evidence" value="ECO:0007669"/>
    <property type="project" value="TreeGrafter"/>
</dbReference>
<evidence type="ECO:0000313" key="7">
    <source>
        <dbReference type="EMBL" id="EFA78869.1"/>
    </source>
</evidence>
<proteinExistence type="predicted"/>
<evidence type="ECO:0000256" key="5">
    <source>
        <dbReference type="SAM" id="Phobius"/>
    </source>
</evidence>
<keyword evidence="1" id="KW-0677">Repeat</keyword>
<gene>
    <name evidence="7" type="ORF">PPL_08337</name>
</gene>
<feature type="domain" description="DUF1736" evidence="6">
    <location>
        <begin position="293"/>
        <end position="357"/>
    </location>
</feature>
<evidence type="ECO:0000313" key="8">
    <source>
        <dbReference type="Proteomes" id="UP000001396"/>
    </source>
</evidence>
<keyword evidence="8" id="KW-1185">Reference proteome</keyword>
<dbReference type="GO" id="GO:0000030">
    <property type="term" value="F:mannosyltransferase activity"/>
    <property type="evidence" value="ECO:0007669"/>
    <property type="project" value="TreeGrafter"/>
</dbReference>
<dbReference type="GeneID" id="31363817"/>
<name>D3BHW9_HETP5</name>
<dbReference type="Pfam" id="PF08409">
    <property type="entry name" value="TMTC_DUF1736"/>
    <property type="match status" value="1"/>
</dbReference>
<dbReference type="InterPro" id="IPR013618">
    <property type="entry name" value="TMTC_DUF1736"/>
</dbReference>
<feature type="region of interest" description="Disordered" evidence="4">
    <location>
        <begin position="435"/>
        <end position="506"/>
    </location>
</feature>